<evidence type="ECO:0000256" key="1">
    <source>
        <dbReference type="SAM" id="SignalP"/>
    </source>
</evidence>
<accession>A0A2G5I093</accession>
<evidence type="ECO:0000313" key="4">
    <source>
        <dbReference type="Proteomes" id="UP000230605"/>
    </source>
</evidence>
<dbReference type="EMBL" id="CP134185">
    <property type="protein sequence ID" value="WPA99218.1"/>
    <property type="molecule type" value="Genomic_DNA"/>
</dbReference>
<feature type="chain" id="PRO_5013720794" description="Apple domain-containing protein" evidence="1">
    <location>
        <begin position="18"/>
        <end position="403"/>
    </location>
</feature>
<dbReference type="AlphaFoldDB" id="A0A2G5I093"/>
<dbReference type="EMBL" id="LKMD01000102">
    <property type="protein sequence ID" value="PIA97912.1"/>
    <property type="molecule type" value="Genomic_DNA"/>
</dbReference>
<organism evidence="2 4">
    <name type="scientific">Cercospora beticola</name>
    <name type="common">Sugarbeet leaf spot fungus</name>
    <dbReference type="NCBI Taxonomy" id="122368"/>
    <lineage>
        <taxon>Eukaryota</taxon>
        <taxon>Fungi</taxon>
        <taxon>Dikarya</taxon>
        <taxon>Ascomycota</taxon>
        <taxon>Pezizomycotina</taxon>
        <taxon>Dothideomycetes</taxon>
        <taxon>Dothideomycetidae</taxon>
        <taxon>Mycosphaerellales</taxon>
        <taxon>Mycosphaerellaceae</taxon>
        <taxon>Cercospora</taxon>
    </lineage>
</organism>
<evidence type="ECO:0000313" key="2">
    <source>
        <dbReference type="EMBL" id="PIA97912.1"/>
    </source>
</evidence>
<evidence type="ECO:0008006" key="6">
    <source>
        <dbReference type="Google" id="ProtNLM"/>
    </source>
</evidence>
<reference evidence="3 5" key="2">
    <citation type="submission" date="2023-09" db="EMBL/GenBank/DDBJ databases">
        <title>Complete-Gapless Cercospora beticola genome.</title>
        <authorList>
            <person name="Wyatt N.A."/>
            <person name="Spanner R.E."/>
            <person name="Bolton M.D."/>
        </authorList>
    </citation>
    <scope>NUCLEOTIDE SEQUENCE [LARGE SCALE GENOMIC DNA]</scope>
    <source>
        <strain evidence="3">Cb09-40</strain>
    </source>
</reference>
<dbReference type="OrthoDB" id="3648004at2759"/>
<evidence type="ECO:0000313" key="3">
    <source>
        <dbReference type="EMBL" id="WPA99218.1"/>
    </source>
</evidence>
<keyword evidence="1" id="KW-0732">Signal</keyword>
<protein>
    <recommendedName>
        <fullName evidence="6">Apple domain-containing protein</fullName>
    </recommendedName>
</protein>
<gene>
    <name evidence="2" type="ORF">CB0940_06573</name>
    <name evidence="3" type="ORF">RHO25_003834</name>
</gene>
<reference evidence="2 4" key="1">
    <citation type="submission" date="2015-10" db="EMBL/GenBank/DDBJ databases">
        <title>The cercosporin biosynthetic gene cluster was horizontally transferred to several fungal lineages and shown to be expanded in Cercospora beticola based on microsynteny with recipient genomes.</title>
        <authorList>
            <person name="De Jonge R."/>
            <person name="Ebert M.K."/>
            <person name="Suttle J.C."/>
            <person name="Jurick Ii W.M."/>
            <person name="Secor G.A."/>
            <person name="Thomma B.P."/>
            <person name="Van De Peer Y."/>
            <person name="Bolton M.D."/>
        </authorList>
    </citation>
    <scope>NUCLEOTIDE SEQUENCE [LARGE SCALE GENOMIC DNA]</scope>
    <source>
        <strain evidence="2 4">09-40</strain>
    </source>
</reference>
<sequence length="403" mass="41741">MQFLVFLTAALGSVALAQQPTSSTVNFVCATRYALQPTNQIRTTTFRVTTTNSVGRTVTVNPRTTRTVGANTFTVTNTFTSFSTVTAASSVATATAFVTATSTQVSTVTQTFTSATVITITNSLAGVTSTVAAPAGFTALGLTPGFAEKRDSSPEPHHPHIARAAAKGHLPILPEVGKKQLQARQNSGQEFPVGILCTSRTTFFVTGTATSTRAGPTTTITITQPNVVRTVTTTITGAPRTVTPAGTTRFITVTSTTLRSATTTSTTVLVNTNTVNINGPAATAFAQCAPENLISSAFFGNQIGTVTINSAFTVRSINVTDITGLECCNSCAQLPTCAGFAQQSILQGGSCFQILNNGVCDPAQNFGNNYHYYQVESGLGYTVGNAQCGQLGAIAGPPNDGNS</sequence>
<feature type="signal peptide" evidence="1">
    <location>
        <begin position="1"/>
        <end position="17"/>
    </location>
</feature>
<evidence type="ECO:0000313" key="5">
    <source>
        <dbReference type="Proteomes" id="UP001302367"/>
    </source>
</evidence>
<proteinExistence type="predicted"/>
<dbReference type="Proteomes" id="UP000230605">
    <property type="component" value="Chromosome 2"/>
</dbReference>
<name>A0A2G5I093_CERBT</name>
<keyword evidence="5" id="KW-1185">Reference proteome</keyword>
<dbReference type="Proteomes" id="UP001302367">
    <property type="component" value="Chromosome 2"/>
</dbReference>